<dbReference type="Pfam" id="PF08281">
    <property type="entry name" value="Sigma70_r4_2"/>
    <property type="match status" value="1"/>
</dbReference>
<feature type="region of interest" description="Disordered" evidence="5">
    <location>
        <begin position="1"/>
        <end position="58"/>
    </location>
</feature>
<evidence type="ECO:0000313" key="9">
    <source>
        <dbReference type="EMBL" id="GEK23565.1"/>
    </source>
</evidence>
<evidence type="ECO:0000259" key="8">
    <source>
        <dbReference type="Pfam" id="PF20239"/>
    </source>
</evidence>
<evidence type="ECO:0000256" key="3">
    <source>
        <dbReference type="ARBA" id="ARBA00023082"/>
    </source>
</evidence>
<dbReference type="InterPro" id="IPR014284">
    <property type="entry name" value="RNA_pol_sigma-70_dom"/>
</dbReference>
<accession>A0A510VEK3</accession>
<dbReference type="SUPFAM" id="SSF88946">
    <property type="entry name" value="Sigma2 domain of RNA polymerase sigma factors"/>
    <property type="match status" value="1"/>
</dbReference>
<dbReference type="EMBL" id="BJUB01000018">
    <property type="protein sequence ID" value="GEK23565.1"/>
    <property type="molecule type" value="Genomic_DNA"/>
</dbReference>
<dbReference type="PANTHER" id="PTHR47756">
    <property type="entry name" value="BLL6612 PROTEIN-RELATED"/>
    <property type="match status" value="1"/>
</dbReference>
<evidence type="ECO:0000256" key="4">
    <source>
        <dbReference type="ARBA" id="ARBA00023163"/>
    </source>
</evidence>
<dbReference type="AlphaFoldDB" id="A0A510VEK3"/>
<evidence type="ECO:0000256" key="1">
    <source>
        <dbReference type="ARBA" id="ARBA00010641"/>
    </source>
</evidence>
<protein>
    <recommendedName>
        <fullName evidence="11">RNA polymerase subunit sigma-24</fullName>
    </recommendedName>
</protein>
<dbReference type="Proteomes" id="UP000321118">
    <property type="component" value="Unassembled WGS sequence"/>
</dbReference>
<evidence type="ECO:0000256" key="2">
    <source>
        <dbReference type="ARBA" id="ARBA00023015"/>
    </source>
</evidence>
<name>A0A510VEK3_9CELL</name>
<gene>
    <name evidence="9" type="ORF">CXY01_40850</name>
</gene>
<dbReference type="Pfam" id="PF04542">
    <property type="entry name" value="Sigma70_r2"/>
    <property type="match status" value="1"/>
</dbReference>
<evidence type="ECO:0000313" key="10">
    <source>
        <dbReference type="Proteomes" id="UP000321118"/>
    </source>
</evidence>
<dbReference type="SUPFAM" id="SSF88659">
    <property type="entry name" value="Sigma3 and sigma4 domains of RNA polymerase sigma factors"/>
    <property type="match status" value="1"/>
</dbReference>
<dbReference type="Gene3D" id="1.10.1740.10">
    <property type="match status" value="1"/>
</dbReference>
<feature type="compositionally biased region" description="Low complexity" evidence="5">
    <location>
        <begin position="379"/>
        <end position="398"/>
    </location>
</feature>
<keyword evidence="4" id="KW-0804">Transcription</keyword>
<dbReference type="InterPro" id="IPR013249">
    <property type="entry name" value="RNA_pol_sigma70_r4_t2"/>
</dbReference>
<dbReference type="Pfam" id="PF20239">
    <property type="entry name" value="DUF6596"/>
    <property type="match status" value="1"/>
</dbReference>
<dbReference type="GO" id="GO:0016987">
    <property type="term" value="F:sigma factor activity"/>
    <property type="evidence" value="ECO:0007669"/>
    <property type="project" value="UniProtKB-KW"/>
</dbReference>
<dbReference type="GO" id="GO:0003677">
    <property type="term" value="F:DNA binding"/>
    <property type="evidence" value="ECO:0007669"/>
    <property type="project" value="InterPro"/>
</dbReference>
<evidence type="ECO:0000256" key="5">
    <source>
        <dbReference type="SAM" id="MobiDB-lite"/>
    </source>
</evidence>
<sequence>MPHAAAVVEHHTGAHGHLDPAGGMHAAERDGRRSRVDGLRHGAPGRDGPGPAPTVSTSDDALAEAWRAHWSRLIGLLIGQFARPDLAEDAVSDAFESAARHWPVDGVPHNTGAWLLTAARRKVLDRLRSEAVARRKEPLMVVDDEMRAAAAAVVDPGAHVADERLRLIFACCHPAIAPDDRVALTLRFVVGLTTTEIGRLLLVQESTMAARLTRAKKRLASSGIPFATPAAARLDERLDVVATVVYLAFTSGYHPGVGEEPLRVDLGDEAIRLLRVLDSLLPDRAVVRSLLALLLLQHSRRDTRLDSTGALVLLPDQDRTRWHRDEIAEGVALLESLQRPSPADAAPPPSAHPTERSSARPTEPSATRAVEPSPARPVEPSSARRAGPSSARSAEPSSVGPAETSSTQAGHQTRLAAEYRLQALIAAEHATAPTAADTRWSVIADLYARLEALTGSPVVRLARAVAVAEADGPEAGLQLLDGLDDALPRHHRVPAVRAELLLRAGHRSGAADSYRAALALVTNPTERTHLETRLSEAEA</sequence>
<feature type="compositionally biased region" description="Basic and acidic residues" evidence="5">
    <location>
        <begin position="26"/>
        <end position="40"/>
    </location>
</feature>
<evidence type="ECO:0000259" key="6">
    <source>
        <dbReference type="Pfam" id="PF04542"/>
    </source>
</evidence>
<dbReference type="InterPro" id="IPR036388">
    <property type="entry name" value="WH-like_DNA-bd_sf"/>
</dbReference>
<dbReference type="InterPro" id="IPR007627">
    <property type="entry name" value="RNA_pol_sigma70_r2"/>
</dbReference>
<dbReference type="InterPro" id="IPR046531">
    <property type="entry name" value="DUF6596"/>
</dbReference>
<dbReference type="InterPro" id="IPR013325">
    <property type="entry name" value="RNA_pol_sigma_r2"/>
</dbReference>
<reference evidence="9 10" key="1">
    <citation type="submission" date="2019-07" db="EMBL/GenBank/DDBJ databases">
        <title>Whole genome shotgun sequence of Cellulomonas xylanilytica NBRC 101102.</title>
        <authorList>
            <person name="Hosoyama A."/>
            <person name="Uohara A."/>
            <person name="Ohji S."/>
            <person name="Ichikawa N."/>
        </authorList>
    </citation>
    <scope>NUCLEOTIDE SEQUENCE [LARGE SCALE GENOMIC DNA]</scope>
    <source>
        <strain evidence="9 10">NBRC 101102</strain>
    </source>
</reference>
<organism evidence="9 10">
    <name type="scientific">Cellulomonas xylanilytica</name>
    <dbReference type="NCBI Taxonomy" id="233583"/>
    <lineage>
        <taxon>Bacteria</taxon>
        <taxon>Bacillati</taxon>
        <taxon>Actinomycetota</taxon>
        <taxon>Actinomycetes</taxon>
        <taxon>Micrococcales</taxon>
        <taxon>Cellulomonadaceae</taxon>
        <taxon>Cellulomonas</taxon>
    </lineage>
</organism>
<dbReference type="Gene3D" id="1.10.10.10">
    <property type="entry name" value="Winged helix-like DNA-binding domain superfamily/Winged helix DNA-binding domain"/>
    <property type="match status" value="1"/>
</dbReference>
<dbReference type="NCBIfam" id="TIGR02937">
    <property type="entry name" value="sigma70-ECF"/>
    <property type="match status" value="1"/>
</dbReference>
<keyword evidence="10" id="KW-1185">Reference proteome</keyword>
<keyword evidence="2" id="KW-0805">Transcription regulation</keyword>
<comment type="caution">
    <text evidence="9">The sequence shown here is derived from an EMBL/GenBank/DDBJ whole genome shotgun (WGS) entry which is preliminary data.</text>
</comment>
<evidence type="ECO:0000259" key="7">
    <source>
        <dbReference type="Pfam" id="PF08281"/>
    </source>
</evidence>
<comment type="similarity">
    <text evidence="1">Belongs to the sigma-70 factor family. ECF subfamily.</text>
</comment>
<feature type="compositionally biased region" description="Basic and acidic residues" evidence="5">
    <location>
        <begin position="8"/>
        <end position="18"/>
    </location>
</feature>
<feature type="domain" description="DUF6596" evidence="8">
    <location>
        <begin position="237"/>
        <end position="336"/>
    </location>
</feature>
<proteinExistence type="inferred from homology"/>
<dbReference type="InterPro" id="IPR013324">
    <property type="entry name" value="RNA_pol_sigma_r3/r4-like"/>
</dbReference>
<feature type="domain" description="RNA polymerase sigma-70 region 2" evidence="6">
    <location>
        <begin position="68"/>
        <end position="130"/>
    </location>
</feature>
<evidence type="ECO:0008006" key="11">
    <source>
        <dbReference type="Google" id="ProtNLM"/>
    </source>
</evidence>
<dbReference type="PANTHER" id="PTHR47756:SF2">
    <property type="entry name" value="BLL6612 PROTEIN"/>
    <property type="match status" value="1"/>
</dbReference>
<feature type="domain" description="RNA polymerase sigma factor 70 region 4 type 2" evidence="7">
    <location>
        <begin position="169"/>
        <end position="219"/>
    </location>
</feature>
<feature type="region of interest" description="Disordered" evidence="5">
    <location>
        <begin position="337"/>
        <end position="411"/>
    </location>
</feature>
<keyword evidence="3" id="KW-0731">Sigma factor</keyword>
<dbReference type="GO" id="GO:0006352">
    <property type="term" value="P:DNA-templated transcription initiation"/>
    <property type="evidence" value="ECO:0007669"/>
    <property type="project" value="InterPro"/>
</dbReference>